<comment type="caution">
    <text evidence="6">The sequence shown here is derived from an EMBL/GenBank/DDBJ whole genome shotgun (WGS) entry which is preliminary data.</text>
</comment>
<dbReference type="PANTHER" id="PTHR24104:SF25">
    <property type="entry name" value="PROTEIN LIN-41"/>
    <property type="match status" value="1"/>
</dbReference>
<name>A0ABV6YKI0_UNCEI</name>
<dbReference type="InterPro" id="IPR050952">
    <property type="entry name" value="TRIM-NHL_E3_ligases"/>
</dbReference>
<dbReference type="SUPFAM" id="SSF49384">
    <property type="entry name" value="Carbohydrate-binding domain"/>
    <property type="match status" value="1"/>
</dbReference>
<feature type="domain" description="Cohesin" evidence="4">
    <location>
        <begin position="1127"/>
        <end position="1230"/>
    </location>
</feature>
<dbReference type="PANTHER" id="PTHR24104">
    <property type="entry name" value="E3 UBIQUITIN-PROTEIN LIGASE NHLRC1-RELATED"/>
    <property type="match status" value="1"/>
</dbReference>
<dbReference type="InterPro" id="IPR026444">
    <property type="entry name" value="Secre_tail"/>
</dbReference>
<reference evidence="6 7" key="1">
    <citation type="submission" date="2024-09" db="EMBL/GenBank/DDBJ databases">
        <authorList>
            <person name="D'Angelo T."/>
        </authorList>
    </citation>
    <scope>NUCLEOTIDE SEQUENCE [LARGE SCALE GENOMIC DNA]</scope>
    <source>
        <strain evidence="6">SAG AM-320-E07</strain>
    </source>
</reference>
<evidence type="ECO:0000313" key="6">
    <source>
        <dbReference type="EMBL" id="MFC1572843.1"/>
    </source>
</evidence>
<dbReference type="NCBIfam" id="TIGR04183">
    <property type="entry name" value="Por_Secre_tail"/>
    <property type="match status" value="1"/>
</dbReference>
<dbReference type="Pfam" id="PF13860">
    <property type="entry name" value="FlgD_ig"/>
    <property type="match status" value="1"/>
</dbReference>
<keyword evidence="1" id="KW-0677">Repeat</keyword>
<feature type="signal peptide" evidence="3">
    <location>
        <begin position="1"/>
        <end position="28"/>
    </location>
</feature>
<gene>
    <name evidence="6" type="ORF">ACFL6M_04510</name>
</gene>
<dbReference type="CDD" id="cd08547">
    <property type="entry name" value="Type_II_cohesin"/>
    <property type="match status" value="1"/>
</dbReference>
<sequence>MSMRRVQTLCVLLAVGIWGVLAPSVASAADAYEVVVEYNGPYFHVVNAAGINQLVDDPLTLAHFTNPYGVAVSIAADGRIMNYVLDSGNKRIRGFESNMDVARFDEGSATWAGGGAAAAGEYDDDEIFLPQWMALATIDTWLIPYSEVVRIDGDSWRWVASLTGFTAADKVYTIDYDKASGGGPLITFPASSLTATSTFELTYAISDYKGGGTAAFGLGDIDSDCANGASIVEVLIDEIAPSAVSLQDMRSLFTIPLEGTATSDEIWVVDASDNSSSSNEYLQVYSVTDAGVEAALESYDDLLNQPSDVYVAGTGAGYTVSTFPASTNSYWTAQAVADANQITGHSYLVEVNASDQFTVTDLTTGRVMVSLVDAVDMVAANNYIFPGAAVTWDNTWAAGAATSEVVSTARAIHDRYAFVCDRGNDRIKILASAHAAAATGDDMPGDAHTCVVQPTGAASVGLTADEDYYFSTPSTVPRGWRTGTVTRAVKENTITVVEDPAGTPVTWTRVDDLSLAGPTNKVYMFDWWEGVITFGDGIHGQMPSASTTYSCTYTSTPDVLRYGSRGSGKGQFSTPSGVCARWSSNLGVFVIYVADTGNNRIQKFHFTPEDPALGTVPRMEFICEWNTASTASDYLSGPTDVDIETDGTDYFVAVADYQNNRVVLYEDTKFNSFAVTTPAYETAVGSMGNTLGTYNSIGAIDLVKNATELEIYVSDADRGTVTKYVKAPAPTITLYFTTGSASELPMSFPPTSAYTYTYTTANAPEGAWVDLYYDTAATFSQTTAKLCVLYGTTTTADSPLRWTFSGSPDGTPGDGTYYLYAILRDASGNAIATDQTTATELLTIDRSLLPAAQIRDHFDNDPTELAAPNEEQTISLEMSYPDSVIGISFVGTFPADILQIDGVSWGNGWLGTDYDEHVGYFTYDNTAGTYAVFSSVTGAPNGLTGTGSFEIAKVHVTAKDALDSETRFKSGTFALDATQSGLKNIHGADLQDWGTKDMAVKLAYVGDIASSTNPTFTDSTPPYQQPDPDGYMNFADQMALTRGWNGAQVGGTFMRDPIADMGPVVGTEPKLVPTRDGSYDVGDLQAFTRNWSWYGTNAAISPQLSGPHPGTGFTPLGSAVKNETGISLETVSGQGLPGEHIQVDVQVSRAHQLTGAMVRVAYDPAELTLVSTERGEMFAREGGNVLFNTIRREGVCELCVSRLSTKQPGVNGDGTIAHLTFRVTGALENGLTCAYDLRDRDNTALARGQSRFELFGAGVTESVVLCQNYPNPLSPTTSIAFALPTKQAVDLAIYDLNGRRIQTLLSGPQDAGAHTVEWNGEDANGADVPSGVYFYKLRTDEGTHHRKLIVTN</sequence>
<evidence type="ECO:0000259" key="5">
    <source>
        <dbReference type="Pfam" id="PF13860"/>
    </source>
</evidence>
<dbReference type="InterPro" id="IPR001258">
    <property type="entry name" value="NHL_repeat"/>
</dbReference>
<proteinExistence type="predicted"/>
<evidence type="ECO:0000256" key="1">
    <source>
        <dbReference type="ARBA" id="ARBA00022737"/>
    </source>
</evidence>
<dbReference type="InterPro" id="IPR025965">
    <property type="entry name" value="FlgD/Vpr_Ig-like"/>
</dbReference>
<organism evidence="6 7">
    <name type="scientific">Eiseniibacteriota bacterium</name>
    <dbReference type="NCBI Taxonomy" id="2212470"/>
    <lineage>
        <taxon>Bacteria</taxon>
        <taxon>Candidatus Eiseniibacteriota</taxon>
    </lineage>
</organism>
<dbReference type="InterPro" id="IPR011042">
    <property type="entry name" value="6-blade_b-propeller_TolB-like"/>
</dbReference>
<dbReference type="EMBL" id="JBHPKH010000043">
    <property type="protein sequence ID" value="MFC1572843.1"/>
    <property type="molecule type" value="Genomic_DNA"/>
</dbReference>
<protein>
    <submittedName>
        <fullName evidence="6">Cohesin domain-containing protein</fullName>
    </submittedName>
</protein>
<dbReference type="Pfam" id="PF00963">
    <property type="entry name" value="Cohesin"/>
    <property type="match status" value="1"/>
</dbReference>
<keyword evidence="3" id="KW-0732">Signal</keyword>
<feature type="domain" description="FlgD/Vpr Ig-like" evidence="5">
    <location>
        <begin position="1283"/>
        <end position="1338"/>
    </location>
</feature>
<evidence type="ECO:0000256" key="2">
    <source>
        <dbReference type="PROSITE-ProRule" id="PRU00504"/>
    </source>
</evidence>
<accession>A0ABV6YKI0</accession>
<dbReference type="Proteomes" id="UP001593833">
    <property type="component" value="Unassembled WGS sequence"/>
</dbReference>
<dbReference type="InterPro" id="IPR002102">
    <property type="entry name" value="Cohesin_dom"/>
</dbReference>
<feature type="repeat" description="NHL" evidence="2">
    <location>
        <begin position="559"/>
        <end position="607"/>
    </location>
</feature>
<dbReference type="PROSITE" id="PS51125">
    <property type="entry name" value="NHL"/>
    <property type="match status" value="1"/>
</dbReference>
<feature type="chain" id="PRO_5046476868" evidence="3">
    <location>
        <begin position="29"/>
        <end position="1352"/>
    </location>
</feature>
<dbReference type="Gene3D" id="2.60.40.4070">
    <property type="match status" value="1"/>
</dbReference>
<evidence type="ECO:0000313" key="7">
    <source>
        <dbReference type="Proteomes" id="UP001593833"/>
    </source>
</evidence>
<dbReference type="Gene3D" id="2.120.10.30">
    <property type="entry name" value="TolB, C-terminal domain"/>
    <property type="match status" value="1"/>
</dbReference>
<evidence type="ECO:0000259" key="4">
    <source>
        <dbReference type="Pfam" id="PF00963"/>
    </source>
</evidence>
<dbReference type="Gene3D" id="2.60.40.680">
    <property type="match status" value="2"/>
</dbReference>
<evidence type="ECO:0000256" key="3">
    <source>
        <dbReference type="SAM" id="SignalP"/>
    </source>
</evidence>
<dbReference type="InterPro" id="IPR008965">
    <property type="entry name" value="CBM2/CBM3_carb-bd_dom_sf"/>
</dbReference>
<keyword evidence="7" id="KW-1185">Reference proteome</keyword>